<dbReference type="STRING" id="2064.TR51_16680"/>
<dbReference type="AlphaFoldDB" id="A0A0D0NCY5"/>
<dbReference type="PATRIC" id="fig|2064.6.peg.3577"/>
<gene>
    <name evidence="1" type="ORF">TR51_16680</name>
</gene>
<proteinExistence type="predicted"/>
<protein>
    <submittedName>
        <fullName evidence="1">Histone deacetylase</fullName>
    </submittedName>
</protein>
<organism evidence="1 2">
    <name type="scientific">Kitasatospora griseola</name>
    <name type="common">Streptomyces griseolosporeus</name>
    <dbReference type="NCBI Taxonomy" id="2064"/>
    <lineage>
        <taxon>Bacteria</taxon>
        <taxon>Bacillati</taxon>
        <taxon>Actinomycetota</taxon>
        <taxon>Actinomycetes</taxon>
        <taxon>Kitasatosporales</taxon>
        <taxon>Streptomycetaceae</taxon>
        <taxon>Kitasatospora</taxon>
    </lineage>
</organism>
<dbReference type="EMBL" id="JXZB01000002">
    <property type="protein sequence ID" value="KIQ66075.1"/>
    <property type="molecule type" value="Genomic_DNA"/>
</dbReference>
<evidence type="ECO:0000313" key="1">
    <source>
        <dbReference type="EMBL" id="KIQ66075.1"/>
    </source>
</evidence>
<comment type="caution">
    <text evidence="1">The sequence shown here is derived from an EMBL/GenBank/DDBJ whole genome shotgun (WGS) entry which is preliminary data.</text>
</comment>
<sequence length="217" mass="22437">MSGPTAPGGPVWYAAYGSNMHAGRLARYLSGGRPTGAVRSYSGCRDRTPPERTLPILLSGTLYFALESSTWTGGTAFYDPAPGGDLPARAYLLTAGQLADIAAQEMYREPAADLDLTRVLATGRDRVGPGRYETLLRLGGLDGIPVLTFTAPGTLADAELNPPSAAYLATMAAGLAEAHGWSAARAATYLATRPGAAARWTPGSALRAIRSAAAPSA</sequence>
<keyword evidence="2" id="KW-1185">Reference proteome</keyword>
<evidence type="ECO:0000313" key="2">
    <source>
        <dbReference type="Proteomes" id="UP000032066"/>
    </source>
</evidence>
<dbReference type="Proteomes" id="UP000032066">
    <property type="component" value="Unassembled WGS sequence"/>
</dbReference>
<reference evidence="1 2" key="1">
    <citation type="submission" date="2015-02" db="EMBL/GenBank/DDBJ databases">
        <title>Draft genome sequence of Kitasatospora griseola MF730-N6, a bafilomycin, terpentecin and satosporin producer.</title>
        <authorList>
            <person name="Arens J.C."/>
            <person name="Haltli B."/>
            <person name="Kerr R.G."/>
        </authorList>
    </citation>
    <scope>NUCLEOTIDE SEQUENCE [LARGE SCALE GENOMIC DNA]</scope>
    <source>
        <strain evidence="1 2">MF730-N6</strain>
    </source>
</reference>
<name>A0A0D0NCY5_KITGR</name>
<dbReference type="Gene3D" id="3.10.490.10">
    <property type="entry name" value="Gamma-glutamyl cyclotransferase-like"/>
    <property type="match status" value="1"/>
</dbReference>
<dbReference type="OrthoDB" id="3470041at2"/>
<accession>A0A0D0NCY5</accession>